<gene>
    <name evidence="1" type="ORF">KEF85_06115</name>
</gene>
<proteinExistence type="predicted"/>
<sequence>MEQSCLFGPSFLEKFVGKHILYDPKVAILELIANAWDAGATQNGWYQFPFRIVQG</sequence>
<name>A0A975MQP0_9GAMM</name>
<reference evidence="1" key="1">
    <citation type="submission" date="2021-04" db="EMBL/GenBank/DDBJ databases">
        <title>Draft genome sequence data of methanotrophic Methylovulum sp. strain S1L and Methylomonas sp. strain S2AM isolated from boreal lake water columns.</title>
        <authorList>
            <person name="Rissanen A.J."/>
            <person name="Mangayil R."/>
            <person name="Svenning M.M."/>
            <person name="Khanongnuch R."/>
        </authorList>
    </citation>
    <scope>NUCLEOTIDE SEQUENCE</scope>
    <source>
        <strain evidence="1">S2AM</strain>
    </source>
</reference>
<dbReference type="AlphaFoldDB" id="A0A975MQP0"/>
<dbReference type="EMBL" id="CP073754">
    <property type="protein sequence ID" value="QWF72030.1"/>
    <property type="molecule type" value="Genomic_DNA"/>
</dbReference>
<dbReference type="InterPro" id="IPR036890">
    <property type="entry name" value="HATPase_C_sf"/>
</dbReference>
<dbReference type="KEGG" id="mpad:KEF85_06115"/>
<organism evidence="1 2">
    <name type="scientific">Methylomonas paludis</name>
    <dbReference type="NCBI Taxonomy" id="1173101"/>
    <lineage>
        <taxon>Bacteria</taxon>
        <taxon>Pseudomonadati</taxon>
        <taxon>Pseudomonadota</taxon>
        <taxon>Gammaproteobacteria</taxon>
        <taxon>Methylococcales</taxon>
        <taxon>Methylococcaceae</taxon>
        <taxon>Methylomonas</taxon>
    </lineage>
</organism>
<protein>
    <submittedName>
        <fullName evidence="1">Uncharacterized protein</fullName>
    </submittedName>
</protein>
<evidence type="ECO:0000313" key="1">
    <source>
        <dbReference type="EMBL" id="QWF72030.1"/>
    </source>
</evidence>
<dbReference type="SUPFAM" id="SSF55874">
    <property type="entry name" value="ATPase domain of HSP90 chaperone/DNA topoisomerase II/histidine kinase"/>
    <property type="match status" value="1"/>
</dbReference>
<accession>A0A975MQP0</accession>
<evidence type="ECO:0000313" key="2">
    <source>
        <dbReference type="Proteomes" id="UP000676649"/>
    </source>
</evidence>
<dbReference type="Proteomes" id="UP000676649">
    <property type="component" value="Chromosome"/>
</dbReference>
<keyword evidence="2" id="KW-1185">Reference proteome</keyword>
<dbReference type="RefSeq" id="WP_215584070.1">
    <property type="nucleotide sequence ID" value="NZ_CP073754.1"/>
</dbReference>